<gene>
    <name evidence="3" type="ORF">SLS62_008333</name>
</gene>
<dbReference type="EMBL" id="JAKJXP020000076">
    <property type="protein sequence ID" value="KAK7749254.1"/>
    <property type="molecule type" value="Genomic_DNA"/>
</dbReference>
<keyword evidence="4" id="KW-1185">Reference proteome</keyword>
<evidence type="ECO:0000313" key="3">
    <source>
        <dbReference type="EMBL" id="KAK7749254.1"/>
    </source>
</evidence>
<sequence>MYVAEYASRPIFWVIAILMFASWFIMIDPVDKPPQKNQAEAEAEAESPEPPPPNSSNKEALTIKPQLTRRLLPYITSRPRKVFILLACLTMLSLGLLEGYWDVVTAWRFGNTSSDWQALFKALPPTWKWEALLIRMGRHPAGNL</sequence>
<accession>A0AAN9YP39</accession>
<keyword evidence="2" id="KW-1133">Transmembrane helix</keyword>
<comment type="caution">
    <text evidence="3">The sequence shown here is derived from an EMBL/GenBank/DDBJ whole genome shotgun (WGS) entry which is preliminary data.</text>
</comment>
<dbReference type="Proteomes" id="UP001320420">
    <property type="component" value="Unassembled WGS sequence"/>
</dbReference>
<feature type="region of interest" description="Disordered" evidence="1">
    <location>
        <begin position="35"/>
        <end position="62"/>
    </location>
</feature>
<organism evidence="3 4">
    <name type="scientific">Diatrype stigma</name>
    <dbReference type="NCBI Taxonomy" id="117547"/>
    <lineage>
        <taxon>Eukaryota</taxon>
        <taxon>Fungi</taxon>
        <taxon>Dikarya</taxon>
        <taxon>Ascomycota</taxon>
        <taxon>Pezizomycotina</taxon>
        <taxon>Sordariomycetes</taxon>
        <taxon>Xylariomycetidae</taxon>
        <taxon>Xylariales</taxon>
        <taxon>Diatrypaceae</taxon>
        <taxon>Diatrype</taxon>
    </lineage>
</organism>
<feature type="transmembrane region" description="Helical" evidence="2">
    <location>
        <begin position="82"/>
        <end position="101"/>
    </location>
</feature>
<name>A0AAN9YP39_9PEZI</name>
<evidence type="ECO:0000313" key="4">
    <source>
        <dbReference type="Proteomes" id="UP001320420"/>
    </source>
</evidence>
<protein>
    <submittedName>
        <fullName evidence="3">Uncharacterized protein</fullName>
    </submittedName>
</protein>
<proteinExistence type="predicted"/>
<keyword evidence="2" id="KW-0812">Transmembrane</keyword>
<reference evidence="3 4" key="1">
    <citation type="submission" date="2024-02" db="EMBL/GenBank/DDBJ databases">
        <title>De novo assembly and annotation of 12 fungi associated with fruit tree decline syndrome in Ontario, Canada.</title>
        <authorList>
            <person name="Sulman M."/>
            <person name="Ellouze W."/>
            <person name="Ilyukhin E."/>
        </authorList>
    </citation>
    <scope>NUCLEOTIDE SEQUENCE [LARGE SCALE GENOMIC DNA]</scope>
    <source>
        <strain evidence="3 4">M11/M66-122</strain>
    </source>
</reference>
<dbReference type="AlphaFoldDB" id="A0AAN9YP39"/>
<evidence type="ECO:0000256" key="2">
    <source>
        <dbReference type="SAM" id="Phobius"/>
    </source>
</evidence>
<keyword evidence="2" id="KW-0472">Membrane</keyword>
<feature type="transmembrane region" description="Helical" evidence="2">
    <location>
        <begin position="6"/>
        <end position="27"/>
    </location>
</feature>
<evidence type="ECO:0000256" key="1">
    <source>
        <dbReference type="SAM" id="MobiDB-lite"/>
    </source>
</evidence>